<keyword evidence="2" id="KW-0329">Glyoxylate bypass</keyword>
<evidence type="ECO:0000313" key="10">
    <source>
        <dbReference type="Proteomes" id="UP000037510"/>
    </source>
</evidence>
<dbReference type="InterPro" id="IPR006252">
    <property type="entry name" value="Malate_synthA"/>
</dbReference>
<proteinExistence type="predicted"/>
<evidence type="ECO:0000256" key="2">
    <source>
        <dbReference type="ARBA" id="ARBA00022435"/>
    </source>
</evidence>
<evidence type="ECO:0000313" key="9">
    <source>
        <dbReference type="EMBL" id="KOB71432.1"/>
    </source>
</evidence>
<name>A0A0L7L7F2_OPEBR</name>
<keyword evidence="4" id="KW-0808">Transferase</keyword>
<comment type="catalytic activity">
    <reaction evidence="5">
        <text>glyoxylate + acetyl-CoA + H2O = (S)-malate + CoA + H(+)</text>
        <dbReference type="Rhea" id="RHEA:18181"/>
        <dbReference type="ChEBI" id="CHEBI:15377"/>
        <dbReference type="ChEBI" id="CHEBI:15378"/>
        <dbReference type="ChEBI" id="CHEBI:15589"/>
        <dbReference type="ChEBI" id="CHEBI:36655"/>
        <dbReference type="ChEBI" id="CHEBI:57287"/>
        <dbReference type="ChEBI" id="CHEBI:57288"/>
        <dbReference type="EC" id="2.3.3.9"/>
    </reaction>
</comment>
<comment type="caution">
    <text evidence="9">The sequence shown here is derived from an EMBL/GenBank/DDBJ whole genome shotgun (WGS) entry which is preliminary data.</text>
</comment>
<keyword evidence="3" id="KW-0816">Tricarboxylic acid cycle</keyword>
<sequence>MADIVLLHSPTPKLEKLQMQCFDSGAREFISKLHNQFDEEIDLLYKNRQRRNVAAHTQTSFEKRHLDLGDVSASNTAHFVSALNSDVQGIQVDFDDGHCPTWRNQLMAYNNIYWAVHDTQKLPGGPLSITTCPINGKEAPGALIDFGILMYHNARRLHETGSGPYFYLSKLEGAGEARLWNDMFVWTQRQLGLPRGAVRACVLIENIFSVFELDEILYALREHSLGLNCDREEFILPDRSKYVSMEQHFLSSYMRLVVCTAHARGAPATGGMAARMLTRGLGAQDSRSWRPKRRRSTLEEKQLYPEPDTPQVQHHRNPPRPADYPEGGCDHARPRAQRGRDHHVRVLLARGRGTLLPPGLRGGLCHGRDIPLAGVAVAAVRGELRHTPRDLLTIRGGRVTIMFVYYWLEGAGHYFHHDCVEDSATAEISRWQVWQWLRFGGAGHYFHQDCEEDSATAEISRWQVWQWLRFGRAAAQFAQEAHRSLCRSAAERKRLSAARHMSTELFQARHPPEYITTYLNDNHKFRALNNKALAKSHL</sequence>
<dbReference type="GO" id="GO:0004474">
    <property type="term" value="F:malate synthase activity"/>
    <property type="evidence" value="ECO:0007669"/>
    <property type="project" value="UniProtKB-EC"/>
</dbReference>
<dbReference type="PANTHER" id="PTHR42902">
    <property type="entry name" value="MALATE SYNTHASE"/>
    <property type="match status" value="1"/>
</dbReference>
<evidence type="ECO:0000259" key="7">
    <source>
        <dbReference type="Pfam" id="PF01274"/>
    </source>
</evidence>
<dbReference type="InterPro" id="IPR044856">
    <property type="entry name" value="Malate_synth_C_sf"/>
</dbReference>
<evidence type="ECO:0000256" key="1">
    <source>
        <dbReference type="ARBA" id="ARBA00012636"/>
    </source>
</evidence>
<gene>
    <name evidence="9" type="ORF">OBRU01_10532</name>
</gene>
<dbReference type="Gene3D" id="1.20.1220.12">
    <property type="entry name" value="Malate synthase, domain III"/>
    <property type="match status" value="2"/>
</dbReference>
<dbReference type="EC" id="2.3.3.9" evidence="1"/>
<dbReference type="GO" id="GO:0006097">
    <property type="term" value="P:glyoxylate cycle"/>
    <property type="evidence" value="ECO:0007669"/>
    <property type="project" value="UniProtKB-KW"/>
</dbReference>
<dbReference type="AlphaFoldDB" id="A0A0L7L7F2"/>
<dbReference type="InterPro" id="IPR001465">
    <property type="entry name" value="Malate_synthase_TIM"/>
</dbReference>
<dbReference type="SUPFAM" id="SSF51645">
    <property type="entry name" value="Malate synthase G"/>
    <property type="match status" value="2"/>
</dbReference>
<dbReference type="Pfam" id="PF20659">
    <property type="entry name" value="MS_C"/>
    <property type="match status" value="2"/>
</dbReference>
<dbReference type="PANTHER" id="PTHR42902:SF2">
    <property type="entry name" value="MALATE SYNTHASE"/>
    <property type="match status" value="1"/>
</dbReference>
<organism evidence="9 10">
    <name type="scientific">Operophtera brumata</name>
    <name type="common">Winter moth</name>
    <name type="synonym">Phalaena brumata</name>
    <dbReference type="NCBI Taxonomy" id="104452"/>
    <lineage>
        <taxon>Eukaryota</taxon>
        <taxon>Metazoa</taxon>
        <taxon>Ecdysozoa</taxon>
        <taxon>Arthropoda</taxon>
        <taxon>Hexapoda</taxon>
        <taxon>Insecta</taxon>
        <taxon>Pterygota</taxon>
        <taxon>Neoptera</taxon>
        <taxon>Endopterygota</taxon>
        <taxon>Lepidoptera</taxon>
        <taxon>Glossata</taxon>
        <taxon>Ditrysia</taxon>
        <taxon>Geometroidea</taxon>
        <taxon>Geometridae</taxon>
        <taxon>Larentiinae</taxon>
        <taxon>Operophtera</taxon>
    </lineage>
</organism>
<dbReference type="EMBL" id="JTDY01002430">
    <property type="protein sequence ID" value="KOB71432.1"/>
    <property type="molecule type" value="Genomic_DNA"/>
</dbReference>
<feature type="domain" description="Malate synthase C-terminal" evidence="8">
    <location>
        <begin position="452"/>
        <end position="485"/>
    </location>
</feature>
<feature type="region of interest" description="Disordered" evidence="6">
    <location>
        <begin position="282"/>
        <end position="341"/>
    </location>
</feature>
<dbReference type="Proteomes" id="UP000037510">
    <property type="component" value="Unassembled WGS sequence"/>
</dbReference>
<protein>
    <recommendedName>
        <fullName evidence="1">malate synthase</fullName>
        <ecNumber evidence="1">2.3.3.9</ecNumber>
    </recommendedName>
</protein>
<feature type="domain" description="Malate synthase C-terminal" evidence="8">
    <location>
        <begin position="398"/>
        <end position="440"/>
    </location>
</feature>
<evidence type="ECO:0000256" key="5">
    <source>
        <dbReference type="ARBA" id="ARBA00047918"/>
    </source>
</evidence>
<evidence type="ECO:0000259" key="8">
    <source>
        <dbReference type="Pfam" id="PF20659"/>
    </source>
</evidence>
<dbReference type="GO" id="GO:0006099">
    <property type="term" value="P:tricarboxylic acid cycle"/>
    <property type="evidence" value="ECO:0007669"/>
    <property type="project" value="UniProtKB-KW"/>
</dbReference>
<reference evidence="9 10" key="1">
    <citation type="journal article" date="2015" name="Genome Biol. Evol.">
        <title>The genome of winter moth (Operophtera brumata) provides a genomic perspective on sexual dimorphism and phenology.</title>
        <authorList>
            <person name="Derks M.F."/>
            <person name="Smit S."/>
            <person name="Salis L."/>
            <person name="Schijlen E."/>
            <person name="Bossers A."/>
            <person name="Mateman C."/>
            <person name="Pijl A.S."/>
            <person name="de Ridder D."/>
            <person name="Groenen M.A."/>
            <person name="Visser M.E."/>
            <person name="Megens H.J."/>
        </authorList>
    </citation>
    <scope>NUCLEOTIDE SEQUENCE [LARGE SCALE GENOMIC DNA]</scope>
    <source>
        <strain evidence="9">WM2013NL</strain>
        <tissue evidence="9">Head and thorax</tissue>
    </source>
</reference>
<dbReference type="InterPro" id="IPR048355">
    <property type="entry name" value="MS_C"/>
</dbReference>
<dbReference type="GO" id="GO:0005737">
    <property type="term" value="C:cytoplasm"/>
    <property type="evidence" value="ECO:0007669"/>
    <property type="project" value="TreeGrafter"/>
</dbReference>
<dbReference type="InterPro" id="IPR046363">
    <property type="entry name" value="MS_N_TIM-barrel_dom"/>
</dbReference>
<dbReference type="InterPro" id="IPR011076">
    <property type="entry name" value="Malate_synth_sf"/>
</dbReference>
<keyword evidence="10" id="KW-1185">Reference proteome</keyword>
<evidence type="ECO:0000256" key="4">
    <source>
        <dbReference type="ARBA" id="ARBA00022679"/>
    </source>
</evidence>
<dbReference type="Pfam" id="PF01274">
    <property type="entry name" value="MS_TIM-barrel"/>
    <property type="match status" value="1"/>
</dbReference>
<dbReference type="STRING" id="104452.A0A0L7L7F2"/>
<evidence type="ECO:0000256" key="3">
    <source>
        <dbReference type="ARBA" id="ARBA00022532"/>
    </source>
</evidence>
<evidence type="ECO:0000256" key="6">
    <source>
        <dbReference type="SAM" id="MobiDB-lite"/>
    </source>
</evidence>
<feature type="domain" description="Malate synthase TIM barrel" evidence="7">
    <location>
        <begin position="134"/>
        <end position="279"/>
    </location>
</feature>
<dbReference type="Gene3D" id="3.20.20.360">
    <property type="entry name" value="Malate synthase, domain 3"/>
    <property type="match status" value="2"/>
</dbReference>
<accession>A0A0L7L7F2</accession>